<dbReference type="InterPro" id="IPR013762">
    <property type="entry name" value="Integrase-like_cat_sf"/>
</dbReference>
<dbReference type="AlphaFoldDB" id="A0AAW8W5K6"/>
<evidence type="ECO:0000256" key="2">
    <source>
        <dbReference type="SAM" id="MobiDB-lite"/>
    </source>
</evidence>
<name>A0AAW8W5K6_9LACO</name>
<accession>A0AAW8W5K6</accession>
<protein>
    <submittedName>
        <fullName evidence="3">Tyrosine-type recombinase/integrase</fullName>
    </submittedName>
</protein>
<gene>
    <name evidence="3" type="ORF">RI532_13045</name>
</gene>
<feature type="region of interest" description="Disordered" evidence="2">
    <location>
        <begin position="66"/>
        <end position="87"/>
    </location>
</feature>
<dbReference type="GO" id="GO:0003677">
    <property type="term" value="F:DNA binding"/>
    <property type="evidence" value="ECO:0007669"/>
    <property type="project" value="InterPro"/>
</dbReference>
<sequence>MPSPQTKSKNYWTSKQLATFLSTVVHEDNLRNDYQRSALFYLLATTGMRKGEALALTWQDVDLVNGHRDDQQNNDTGPRQHPNGWNA</sequence>
<evidence type="ECO:0000313" key="4">
    <source>
        <dbReference type="Proteomes" id="UP001254075"/>
    </source>
</evidence>
<comment type="caution">
    <text evidence="3">The sequence shown here is derived from an EMBL/GenBank/DDBJ whole genome shotgun (WGS) entry which is preliminary data.</text>
</comment>
<dbReference type="EMBL" id="JAVLAM010000005">
    <property type="protein sequence ID" value="MDT7015301.1"/>
    <property type="molecule type" value="Genomic_DNA"/>
</dbReference>
<dbReference type="SUPFAM" id="SSF56349">
    <property type="entry name" value="DNA breaking-rejoining enzymes"/>
    <property type="match status" value="1"/>
</dbReference>
<dbReference type="Gene3D" id="1.10.443.10">
    <property type="entry name" value="Intergrase catalytic core"/>
    <property type="match status" value="1"/>
</dbReference>
<organism evidence="3 4">
    <name type="scientific">Levilactobacillus namurensis</name>
    <dbReference type="NCBI Taxonomy" id="380393"/>
    <lineage>
        <taxon>Bacteria</taxon>
        <taxon>Bacillati</taxon>
        <taxon>Bacillota</taxon>
        <taxon>Bacilli</taxon>
        <taxon>Lactobacillales</taxon>
        <taxon>Lactobacillaceae</taxon>
        <taxon>Levilactobacillus</taxon>
    </lineage>
</organism>
<feature type="compositionally biased region" description="Polar residues" evidence="2">
    <location>
        <begin position="73"/>
        <end position="87"/>
    </location>
</feature>
<evidence type="ECO:0000256" key="1">
    <source>
        <dbReference type="ARBA" id="ARBA00023172"/>
    </source>
</evidence>
<reference evidence="3" key="1">
    <citation type="submission" date="2023-08" db="EMBL/GenBank/DDBJ databases">
        <authorList>
            <person name="Page C.A."/>
            <person name="Perez-Diaz I.M."/>
        </authorList>
    </citation>
    <scope>NUCLEOTIDE SEQUENCE</scope>
    <source>
        <strain evidence="3">3.8.38</strain>
    </source>
</reference>
<dbReference type="GO" id="GO:0015074">
    <property type="term" value="P:DNA integration"/>
    <property type="evidence" value="ECO:0007669"/>
    <property type="project" value="InterPro"/>
</dbReference>
<evidence type="ECO:0000313" key="3">
    <source>
        <dbReference type="EMBL" id="MDT7015301.1"/>
    </source>
</evidence>
<dbReference type="GO" id="GO:0006310">
    <property type="term" value="P:DNA recombination"/>
    <property type="evidence" value="ECO:0007669"/>
    <property type="project" value="UniProtKB-KW"/>
</dbReference>
<dbReference type="InterPro" id="IPR011010">
    <property type="entry name" value="DNA_brk_join_enz"/>
</dbReference>
<keyword evidence="1" id="KW-0233">DNA recombination</keyword>
<proteinExistence type="predicted"/>
<dbReference type="Proteomes" id="UP001254075">
    <property type="component" value="Unassembled WGS sequence"/>
</dbReference>